<dbReference type="GO" id="GO:0005667">
    <property type="term" value="C:transcription regulator complex"/>
    <property type="evidence" value="ECO:0007669"/>
    <property type="project" value="TreeGrafter"/>
</dbReference>
<dbReference type="InParanoid" id="A0A6J1WQK3"/>
<dbReference type="Pfam" id="PF10545">
    <property type="entry name" value="MADF_DNA_bdg"/>
    <property type="match status" value="1"/>
</dbReference>
<dbReference type="PROSITE" id="PS51031">
    <property type="entry name" value="BESS"/>
    <property type="match status" value="1"/>
</dbReference>
<keyword evidence="1" id="KW-0539">Nucleus</keyword>
<gene>
    <name evidence="5" type="primary">LOC113517259</name>
</gene>
<dbReference type="Proteomes" id="UP001652740">
    <property type="component" value="Unplaced"/>
</dbReference>
<feature type="domain" description="MADF" evidence="2">
    <location>
        <begin position="5"/>
        <end position="91"/>
    </location>
</feature>
<name>A0A6J1WQK3_GALME</name>
<keyword evidence="4" id="KW-1185">Reference proteome</keyword>
<dbReference type="InterPro" id="IPR039353">
    <property type="entry name" value="TF_Adf1"/>
</dbReference>
<accession>A0A6J1WQK3</accession>
<dbReference type="SMART" id="SM00595">
    <property type="entry name" value="MADF"/>
    <property type="match status" value="1"/>
</dbReference>
<evidence type="ECO:0000313" key="5">
    <source>
        <dbReference type="RefSeq" id="XP_026757689.1"/>
    </source>
</evidence>
<organism evidence="4 5">
    <name type="scientific">Galleria mellonella</name>
    <name type="common">Greater wax moth</name>
    <dbReference type="NCBI Taxonomy" id="7137"/>
    <lineage>
        <taxon>Eukaryota</taxon>
        <taxon>Metazoa</taxon>
        <taxon>Ecdysozoa</taxon>
        <taxon>Arthropoda</taxon>
        <taxon>Hexapoda</taxon>
        <taxon>Insecta</taxon>
        <taxon>Pterygota</taxon>
        <taxon>Neoptera</taxon>
        <taxon>Endopterygota</taxon>
        <taxon>Lepidoptera</taxon>
        <taxon>Glossata</taxon>
        <taxon>Ditrysia</taxon>
        <taxon>Pyraloidea</taxon>
        <taxon>Pyralidae</taxon>
        <taxon>Galleriinae</taxon>
        <taxon>Galleria</taxon>
    </lineage>
</organism>
<dbReference type="KEGG" id="gmw:113517259"/>
<comment type="subcellular location">
    <subcellularLocation>
        <location evidence="1">Nucleus</location>
    </subcellularLocation>
</comment>
<reference evidence="5" key="1">
    <citation type="submission" date="2025-08" db="UniProtKB">
        <authorList>
            <consortium name="RefSeq"/>
        </authorList>
    </citation>
    <scope>IDENTIFICATION</scope>
    <source>
        <tissue evidence="5">Whole larvae</tissue>
    </source>
</reference>
<evidence type="ECO:0000259" key="3">
    <source>
        <dbReference type="PROSITE" id="PS51031"/>
    </source>
</evidence>
<evidence type="ECO:0000313" key="4">
    <source>
        <dbReference type="Proteomes" id="UP001652740"/>
    </source>
</evidence>
<proteinExistence type="predicted"/>
<evidence type="ECO:0000256" key="1">
    <source>
        <dbReference type="PROSITE-ProRule" id="PRU00371"/>
    </source>
</evidence>
<dbReference type="RefSeq" id="XP_026757689.1">
    <property type="nucleotide sequence ID" value="XM_026901888.3"/>
</dbReference>
<feature type="domain" description="BESS" evidence="3">
    <location>
        <begin position="165"/>
        <end position="204"/>
    </location>
</feature>
<dbReference type="GO" id="GO:0006357">
    <property type="term" value="P:regulation of transcription by RNA polymerase II"/>
    <property type="evidence" value="ECO:0007669"/>
    <property type="project" value="TreeGrafter"/>
</dbReference>
<dbReference type="GO" id="GO:0003677">
    <property type="term" value="F:DNA binding"/>
    <property type="evidence" value="ECO:0007669"/>
    <property type="project" value="InterPro"/>
</dbReference>
<sequence>MSFEDIIARVHNKPALWNASNPVYKKKALHRKIWQSMATEMNMDETILKKRWKHLKDQYRKELKKSTCENSSYVSGWQHYDALSFLKDELLSKEKSRNTTLSETESIGNSDDGEDAIEAKKAKMTPKGEIDDQDSKKLGVILKKLNATKQLIETKLLTIEDGPRNDPDYMFLMSVLPSIKQLTEIQKLHFRGKVNEWLLETIMHNEYSKQGEYQSQFENKMFVQNQMCTNSVERED</sequence>
<dbReference type="PANTHER" id="PTHR12243:SF67">
    <property type="entry name" value="COREPRESSOR OF PANGOLIN, ISOFORM A-RELATED"/>
    <property type="match status" value="1"/>
</dbReference>
<dbReference type="AlphaFoldDB" id="A0A6J1WQK3"/>
<dbReference type="GO" id="GO:0005634">
    <property type="term" value="C:nucleus"/>
    <property type="evidence" value="ECO:0007669"/>
    <property type="project" value="UniProtKB-SubCell"/>
</dbReference>
<dbReference type="PANTHER" id="PTHR12243">
    <property type="entry name" value="MADF DOMAIN TRANSCRIPTION FACTOR"/>
    <property type="match status" value="1"/>
</dbReference>
<protein>
    <submittedName>
        <fullName evidence="5">Uncharacterized protein LOC113517259</fullName>
    </submittedName>
</protein>
<dbReference type="Pfam" id="PF02944">
    <property type="entry name" value="BESS"/>
    <property type="match status" value="1"/>
</dbReference>
<dbReference type="GeneID" id="113517259"/>
<dbReference type="PROSITE" id="PS51029">
    <property type="entry name" value="MADF"/>
    <property type="match status" value="1"/>
</dbReference>
<dbReference type="InterPro" id="IPR006578">
    <property type="entry name" value="MADF-dom"/>
</dbReference>
<dbReference type="FunCoup" id="A0A6J1WQK3">
    <property type="interactions" value="2"/>
</dbReference>
<evidence type="ECO:0000259" key="2">
    <source>
        <dbReference type="PROSITE" id="PS51029"/>
    </source>
</evidence>
<dbReference type="InterPro" id="IPR004210">
    <property type="entry name" value="BESS_motif"/>
</dbReference>